<keyword evidence="1" id="KW-0812">Transmembrane</keyword>
<sequence>MDGEIEQRVVGMAVRAGFPVPKVVRAQSDEDGRYVVLMPRSSDGVLMYVTPEGAALPGEVLDLVFLQEYVMAQLGLRQHRAVLPVIVGVPIVAMGIVLNFLVGAMVAIVVTVVAIPVVWSGYEAVWNRRFMRRVDRRLAELMGAEGFRTALGQLAGSREWERGFGWLYLGAPPLPPERLRWVQNAG</sequence>
<accession>A0A4R7TGF5</accession>
<keyword evidence="1" id="KW-1133">Transmembrane helix</keyword>
<keyword evidence="3" id="KW-1185">Reference proteome</keyword>
<gene>
    <name evidence="2" type="ORF">EV138_4978</name>
</gene>
<dbReference type="AlphaFoldDB" id="A0A4R7TGF5"/>
<reference evidence="2 3" key="1">
    <citation type="submission" date="2019-03" db="EMBL/GenBank/DDBJ databases">
        <title>Genomic Encyclopedia of Type Strains, Phase III (KMG-III): the genomes of soil and plant-associated and newly described type strains.</title>
        <authorList>
            <person name="Whitman W."/>
        </authorList>
    </citation>
    <scope>NUCLEOTIDE SEQUENCE [LARGE SCALE GENOMIC DNA]</scope>
    <source>
        <strain evidence="2 3">VKM Ac-2575</strain>
    </source>
</reference>
<evidence type="ECO:0000313" key="2">
    <source>
        <dbReference type="EMBL" id="TDU91372.1"/>
    </source>
</evidence>
<name>A0A4R7TGF5_9ACTN</name>
<dbReference type="EMBL" id="SOCE01000001">
    <property type="protein sequence ID" value="TDU91372.1"/>
    <property type="molecule type" value="Genomic_DNA"/>
</dbReference>
<evidence type="ECO:0000256" key="1">
    <source>
        <dbReference type="SAM" id="Phobius"/>
    </source>
</evidence>
<organism evidence="2 3">
    <name type="scientific">Kribbella voronezhensis</name>
    <dbReference type="NCBI Taxonomy" id="2512212"/>
    <lineage>
        <taxon>Bacteria</taxon>
        <taxon>Bacillati</taxon>
        <taxon>Actinomycetota</taxon>
        <taxon>Actinomycetes</taxon>
        <taxon>Propionibacteriales</taxon>
        <taxon>Kribbellaceae</taxon>
        <taxon>Kribbella</taxon>
    </lineage>
</organism>
<proteinExistence type="predicted"/>
<feature type="transmembrane region" description="Helical" evidence="1">
    <location>
        <begin position="81"/>
        <end position="98"/>
    </location>
</feature>
<feature type="transmembrane region" description="Helical" evidence="1">
    <location>
        <begin position="104"/>
        <end position="126"/>
    </location>
</feature>
<dbReference type="OrthoDB" id="9833308at2"/>
<dbReference type="Proteomes" id="UP000295151">
    <property type="component" value="Unassembled WGS sequence"/>
</dbReference>
<keyword evidence="1" id="KW-0472">Membrane</keyword>
<protein>
    <submittedName>
        <fullName evidence="2">Uncharacterized protein</fullName>
    </submittedName>
</protein>
<comment type="caution">
    <text evidence="2">The sequence shown here is derived from an EMBL/GenBank/DDBJ whole genome shotgun (WGS) entry which is preliminary data.</text>
</comment>
<evidence type="ECO:0000313" key="3">
    <source>
        <dbReference type="Proteomes" id="UP000295151"/>
    </source>
</evidence>